<gene>
    <name evidence="1" type="ORF">METZ01_LOCUS235516</name>
</gene>
<name>A0A382H642_9ZZZZ</name>
<accession>A0A382H642</accession>
<proteinExistence type="predicted"/>
<reference evidence="1" key="1">
    <citation type="submission" date="2018-05" db="EMBL/GenBank/DDBJ databases">
        <authorList>
            <person name="Lanie J.A."/>
            <person name="Ng W.-L."/>
            <person name="Kazmierczak K.M."/>
            <person name="Andrzejewski T.M."/>
            <person name="Davidsen T.M."/>
            <person name="Wayne K.J."/>
            <person name="Tettelin H."/>
            <person name="Glass J.I."/>
            <person name="Rusch D."/>
            <person name="Podicherti R."/>
            <person name="Tsui H.-C.T."/>
            <person name="Winkler M.E."/>
        </authorList>
    </citation>
    <scope>NUCLEOTIDE SEQUENCE</scope>
</reference>
<organism evidence="1">
    <name type="scientific">marine metagenome</name>
    <dbReference type="NCBI Taxonomy" id="408172"/>
    <lineage>
        <taxon>unclassified sequences</taxon>
        <taxon>metagenomes</taxon>
        <taxon>ecological metagenomes</taxon>
    </lineage>
</organism>
<sequence length="349" mass="39048">MALPTTTIDKYLKYYAEPDVTDLSLSRNYDQVLIIPAFDEIWQDIQKVWDAIQSNFLCIIVVNSASTHPATQQLLQTCLNSGRVLAEGHNWHHIQGQPDLLVFNRCSDSFFVPGKEGVGLARKIGTDAALKLFRLGKIISQQLCVTDADAQLPADYFQHSLNKADAGLLHAYCHHPPADASLEYQQAMHLYELYLCYYVRGLQHANSPYAFHSLGSTIIVNPLSYAQVRGFPKRAAAEDFYLLNKLRKTGSIRQLNGTAIMLSGRPSTRVPIGTGQGIVKLLRDPDALNSKTFYNPAIFELLKTFLTALDASWQHGLEGSNLDQSLLHYAQQQALESKISKLRKQCRNV</sequence>
<evidence type="ECO:0000313" key="1">
    <source>
        <dbReference type="EMBL" id="SVB82662.1"/>
    </source>
</evidence>
<protein>
    <recommendedName>
        <fullName evidence="2">Glycosyltransferase 2-like domain-containing protein</fullName>
    </recommendedName>
</protein>
<dbReference type="AlphaFoldDB" id="A0A382H642"/>
<feature type="non-terminal residue" evidence="1">
    <location>
        <position position="349"/>
    </location>
</feature>
<dbReference type="EMBL" id="UINC01059351">
    <property type="protein sequence ID" value="SVB82662.1"/>
    <property type="molecule type" value="Genomic_DNA"/>
</dbReference>
<evidence type="ECO:0008006" key="2">
    <source>
        <dbReference type="Google" id="ProtNLM"/>
    </source>
</evidence>
<dbReference type="InterPro" id="IPR029044">
    <property type="entry name" value="Nucleotide-diphossugar_trans"/>
</dbReference>
<dbReference type="SUPFAM" id="SSF53448">
    <property type="entry name" value="Nucleotide-diphospho-sugar transferases"/>
    <property type="match status" value="1"/>
</dbReference>